<dbReference type="EMBL" id="KT428292">
    <property type="protein sequence ID" value="ALH06797.1"/>
    <property type="molecule type" value="Genomic_DNA"/>
</dbReference>
<feature type="region of interest" description="Disordered" evidence="13">
    <location>
        <begin position="50"/>
        <end position="73"/>
    </location>
</feature>
<keyword evidence="10" id="KW-0131">Cell cycle</keyword>
<dbReference type="GO" id="GO:0006260">
    <property type="term" value="P:DNA replication"/>
    <property type="evidence" value="ECO:0007669"/>
    <property type="project" value="UniProtKB-KW"/>
</dbReference>
<dbReference type="SUPFAM" id="SSF56091">
    <property type="entry name" value="DNA ligase/mRNA capping enzyme, catalytic domain"/>
    <property type="match status" value="1"/>
</dbReference>
<organism evidence="16 17">
    <name type="scientific">Port-miou virus</name>
    <dbReference type="NCBI Taxonomy" id="1733873"/>
    <lineage>
        <taxon>Viruses</taxon>
        <taxon>Varidnaviria</taxon>
        <taxon>Bamfordvirae</taxon>
        <taxon>Nucleocytoviricota</taxon>
        <taxon>Megaviricetes</taxon>
        <taxon>Pimascovirales</taxon>
        <taxon>Pimascovirales incertae sedis</taxon>
        <taxon>Marseilleviridae</taxon>
        <taxon>Losannavirus</taxon>
        <taxon>Losannavirus lausannense</taxon>
        <taxon>Lausannevirus</taxon>
    </lineage>
</organism>
<evidence type="ECO:0000313" key="17">
    <source>
        <dbReference type="Proteomes" id="UP000319438"/>
    </source>
</evidence>
<evidence type="ECO:0000256" key="8">
    <source>
        <dbReference type="ARBA" id="ARBA00022844"/>
    </source>
</evidence>
<reference evidence="16" key="1">
    <citation type="journal article" date="2015" name="Genome Announc.">
        <title>Complete Genome Sequence of a New Member of the Marseilleviridae Recovered from the Brackish Submarine Spring in the Cassis Port-Miou Calanque, France.</title>
        <authorList>
            <person name="Doutre G."/>
            <person name="Arfib B."/>
            <person name="Rochette P."/>
            <person name="Claverie J.M."/>
            <person name="Bonin P."/>
            <person name="Abergel C."/>
        </authorList>
    </citation>
    <scope>NUCLEOTIDE SEQUENCE [LARGE SCALE GENOMIC DNA]</scope>
    <source>
        <strain evidence="16">1</strain>
    </source>
</reference>
<dbReference type="PANTHER" id="PTHR47810">
    <property type="entry name" value="DNA LIGASE"/>
    <property type="match status" value="1"/>
</dbReference>
<dbReference type="GO" id="GO:0051301">
    <property type="term" value="P:cell division"/>
    <property type="evidence" value="ECO:0007669"/>
    <property type="project" value="UniProtKB-KW"/>
</dbReference>
<keyword evidence="9" id="KW-0234">DNA repair</keyword>
<evidence type="ECO:0000256" key="12">
    <source>
        <dbReference type="ARBA" id="ARBA00046002"/>
    </source>
</evidence>
<dbReference type="Gene3D" id="2.40.50.140">
    <property type="entry name" value="Nucleic acid-binding proteins"/>
    <property type="match status" value="1"/>
</dbReference>
<dbReference type="GO" id="GO:0005524">
    <property type="term" value="F:ATP binding"/>
    <property type="evidence" value="ECO:0007669"/>
    <property type="project" value="InterPro"/>
</dbReference>
<keyword evidence="5" id="KW-0132">Cell division</keyword>
<dbReference type="GO" id="GO:0044423">
    <property type="term" value="C:virion component"/>
    <property type="evidence" value="ECO:0007669"/>
    <property type="project" value="UniProtKB-KW"/>
</dbReference>
<dbReference type="InterPro" id="IPR029319">
    <property type="entry name" value="DNA_ligase_OB"/>
</dbReference>
<evidence type="ECO:0000256" key="4">
    <source>
        <dbReference type="ARBA" id="ARBA00022598"/>
    </source>
</evidence>
<evidence type="ECO:0000259" key="15">
    <source>
        <dbReference type="Pfam" id="PF14743"/>
    </source>
</evidence>
<evidence type="ECO:0000256" key="11">
    <source>
        <dbReference type="ARBA" id="ARBA00032896"/>
    </source>
</evidence>
<proteinExistence type="inferred from homology"/>
<keyword evidence="6" id="KW-0235">DNA replication</keyword>
<evidence type="ECO:0000259" key="14">
    <source>
        <dbReference type="Pfam" id="PF01068"/>
    </source>
</evidence>
<dbReference type="GO" id="GO:0006281">
    <property type="term" value="P:DNA repair"/>
    <property type="evidence" value="ECO:0007669"/>
    <property type="project" value="UniProtKB-KW"/>
</dbReference>
<dbReference type="CDD" id="cd08041">
    <property type="entry name" value="OBF_kDNA_ligase_like"/>
    <property type="match status" value="1"/>
</dbReference>
<dbReference type="Gene3D" id="3.30.470.30">
    <property type="entry name" value="DNA ligase/mRNA capping enzyme"/>
    <property type="match status" value="1"/>
</dbReference>
<name>A0A0N9PLW8_9VIRU</name>
<dbReference type="GO" id="GO:0003910">
    <property type="term" value="F:DNA ligase (ATP) activity"/>
    <property type="evidence" value="ECO:0007669"/>
    <property type="project" value="InterPro"/>
</dbReference>
<dbReference type="InterPro" id="IPR050326">
    <property type="entry name" value="NAD_dep_DNA_ligaseB"/>
</dbReference>
<evidence type="ECO:0000256" key="6">
    <source>
        <dbReference type="ARBA" id="ARBA00022705"/>
    </source>
</evidence>
<evidence type="ECO:0000256" key="13">
    <source>
        <dbReference type="SAM" id="MobiDB-lite"/>
    </source>
</evidence>
<comment type="similarity">
    <text evidence="2">Belongs to the ATP-dependent DNA ligase family.</text>
</comment>
<evidence type="ECO:0000256" key="10">
    <source>
        <dbReference type="ARBA" id="ARBA00023306"/>
    </source>
</evidence>
<keyword evidence="4 16" id="KW-0436">Ligase</keyword>
<keyword evidence="8" id="KW-0946">Virion</keyword>
<comment type="subcellular location">
    <subcellularLocation>
        <location evidence="1">Virion</location>
    </subcellularLocation>
</comment>
<dbReference type="InterPro" id="IPR012310">
    <property type="entry name" value="DNA_ligase_ATP-dep_cent"/>
</dbReference>
<accession>A0A0N9PLW8</accession>
<dbReference type="PANTHER" id="PTHR47810:SF5">
    <property type="entry name" value="LIGASE, PUTATIVE-RELATED"/>
    <property type="match status" value="1"/>
</dbReference>
<dbReference type="Proteomes" id="UP000319438">
    <property type="component" value="Segment"/>
</dbReference>
<evidence type="ECO:0000256" key="7">
    <source>
        <dbReference type="ARBA" id="ARBA00022763"/>
    </source>
</evidence>
<dbReference type="GO" id="GO:0006310">
    <property type="term" value="P:DNA recombination"/>
    <property type="evidence" value="ECO:0007669"/>
    <property type="project" value="InterPro"/>
</dbReference>
<dbReference type="SUPFAM" id="SSF50249">
    <property type="entry name" value="Nucleic acid-binding proteins"/>
    <property type="match status" value="1"/>
</dbReference>
<feature type="domain" description="ATP-dependent DNA ligase family profile" evidence="14">
    <location>
        <begin position="156"/>
        <end position="334"/>
    </location>
</feature>
<evidence type="ECO:0000256" key="1">
    <source>
        <dbReference type="ARBA" id="ARBA00004328"/>
    </source>
</evidence>
<evidence type="ECO:0000256" key="9">
    <source>
        <dbReference type="ARBA" id="ARBA00023204"/>
    </source>
</evidence>
<dbReference type="Pfam" id="PF01068">
    <property type="entry name" value="DNA_ligase_A_M"/>
    <property type="match status" value="1"/>
</dbReference>
<dbReference type="Pfam" id="PF14743">
    <property type="entry name" value="DNA_ligase_OB_2"/>
    <property type="match status" value="1"/>
</dbReference>
<evidence type="ECO:0000313" key="16">
    <source>
        <dbReference type="EMBL" id="ALH06797.1"/>
    </source>
</evidence>
<sequence>MKKKTYKMLPTLYSKSKTGKLMQWRVWTEEDEIVKEFGYKDGKLRQVRTKAKPKNAGKANGTTAEEQAESEAKADWTKQLDKGYFADEEDEEASLFVSGVLQAKEESGGNNHNIMDKKVSAPRKEQKKIFLPMLADKYNELMTPSKGKRRAQKFEYSQASCAQPKLDGVRCVARIVNGKVELLSRKGKQILHLEHIREEIAELLKGKEDMILDGELYFHESDLPQNKKFEMISGAARSTRTKPHPEELRIQYWVFDIVDTEKIWFDRDYELDLLFKDKEMEYIVRVETELVLCEEDMLEHHRRWTEEGFEGTILRDERMMYTPGKRSRLLLKYKDFEDAEFRVIGVEKSEGGTEDGAAIFVLKTANGTEFTCRPMGTIEERRKIYKKRGDYIGKLLTVKFQGASSDGVPRFPVGKSLRDENF</sequence>
<dbReference type="InterPro" id="IPR012340">
    <property type="entry name" value="NA-bd_OB-fold"/>
</dbReference>
<comment type="function">
    <text evidence="12">Very low-fidelity DNA ligase that seals nicks in double-stranded DNA during DNA repair. Together with the viral repair DNA polymerase X, fills the single nucleotide gaps generated by the AP endonuclease. It is not essential for viral replication and recombination. Displays a very low adenylation activity towards DNA with 3'-dideoxy- or 3'-amino-terminated nicks compared to regular nick DNA.</text>
</comment>
<gene>
    <name evidence="16" type="ORF">PMV_099</name>
</gene>
<protein>
    <recommendedName>
        <fullName evidence="3">DNA ligase</fullName>
    </recommendedName>
    <alternativeName>
        <fullName evidence="11">Polydeoxyribonucleotide synthase [ATP]</fullName>
    </alternativeName>
</protein>
<evidence type="ECO:0000256" key="5">
    <source>
        <dbReference type="ARBA" id="ARBA00022618"/>
    </source>
</evidence>
<feature type="domain" description="DNA ligase OB-like" evidence="15">
    <location>
        <begin position="358"/>
        <end position="418"/>
    </location>
</feature>
<evidence type="ECO:0000256" key="2">
    <source>
        <dbReference type="ARBA" id="ARBA00007572"/>
    </source>
</evidence>
<evidence type="ECO:0000256" key="3">
    <source>
        <dbReference type="ARBA" id="ARBA00013308"/>
    </source>
</evidence>
<keyword evidence="7" id="KW-0227">DNA damage</keyword>